<dbReference type="GO" id="GO:0003700">
    <property type="term" value="F:DNA-binding transcription factor activity"/>
    <property type="evidence" value="ECO:0007669"/>
    <property type="project" value="InterPro"/>
</dbReference>
<dbReference type="Pfam" id="PF12833">
    <property type="entry name" value="HTH_18"/>
    <property type="match status" value="1"/>
</dbReference>
<proteinExistence type="predicted"/>
<dbReference type="EMBL" id="FQXB01000001">
    <property type="protein sequence ID" value="SHG60869.1"/>
    <property type="molecule type" value="Genomic_DNA"/>
</dbReference>
<keyword evidence="5" id="KW-1185">Reference proteome</keyword>
<name>A0A1M5L7Y9_9RHOB</name>
<dbReference type="InterPro" id="IPR029062">
    <property type="entry name" value="Class_I_gatase-like"/>
</dbReference>
<sequence length="334" mass="36522">MNKGEGITIGFLIFPGFPMACLTSLIEPLRAANEISSTNTFSWRLISENGIRVQSSASVWFEPDLALAEADSLDAIYILSSPSGTFEDAKISNGRLRKLERHGLDLGAVSGGVFPLARSGLLDGYTVSVHWCYAAAFDAEFPDLDVTDEVIAIDRRRLTASGASAAFDLALILIDRHLGPEVATEVACWFQHPLVRGEGITQKVPTANSISTDDMLPRSVQQAVALFSSHIEDPINVADAAAVVGISVRQLERMFKQSTGQSPHHYYRTIRMKAARQLVLYSNDSLRDIALAVGYSSTATLTQNYKETFGIQPSVDREKVNLFRVRETQIARSA</sequence>
<dbReference type="STRING" id="1508389.SAMN05444003_0141"/>
<dbReference type="SUPFAM" id="SSF46689">
    <property type="entry name" value="Homeodomain-like"/>
    <property type="match status" value="2"/>
</dbReference>
<protein>
    <submittedName>
        <fullName evidence="4">Transcriptional regulator, AraC family with amidase-like domain</fullName>
    </submittedName>
</protein>
<evidence type="ECO:0000313" key="4">
    <source>
        <dbReference type="EMBL" id="SHG60869.1"/>
    </source>
</evidence>
<evidence type="ECO:0000259" key="3">
    <source>
        <dbReference type="PROSITE" id="PS01124"/>
    </source>
</evidence>
<dbReference type="AlphaFoldDB" id="A0A1M5L7Y9"/>
<evidence type="ECO:0000313" key="5">
    <source>
        <dbReference type="Proteomes" id="UP000184074"/>
    </source>
</evidence>
<evidence type="ECO:0000256" key="1">
    <source>
        <dbReference type="ARBA" id="ARBA00023015"/>
    </source>
</evidence>
<feature type="domain" description="HTH araC/xylS-type" evidence="3">
    <location>
        <begin position="221"/>
        <end position="319"/>
    </location>
</feature>
<dbReference type="InterPro" id="IPR052158">
    <property type="entry name" value="INH-QAR"/>
</dbReference>
<dbReference type="CDD" id="cd03136">
    <property type="entry name" value="GATase1_AraC_ArgR_like"/>
    <property type="match status" value="1"/>
</dbReference>
<dbReference type="PANTHER" id="PTHR43130:SF3">
    <property type="entry name" value="HTH-TYPE TRANSCRIPTIONAL REGULATOR RV1931C"/>
    <property type="match status" value="1"/>
</dbReference>
<gene>
    <name evidence="4" type="ORF">SAMN05444003_0141</name>
</gene>
<dbReference type="PANTHER" id="PTHR43130">
    <property type="entry name" value="ARAC-FAMILY TRANSCRIPTIONAL REGULATOR"/>
    <property type="match status" value="1"/>
</dbReference>
<dbReference type="InterPro" id="IPR009057">
    <property type="entry name" value="Homeodomain-like_sf"/>
</dbReference>
<reference evidence="4 5" key="1">
    <citation type="submission" date="2016-11" db="EMBL/GenBank/DDBJ databases">
        <authorList>
            <person name="Jaros S."/>
            <person name="Januszkiewicz K."/>
            <person name="Wedrychowicz H."/>
        </authorList>
    </citation>
    <scope>NUCLEOTIDE SEQUENCE [LARGE SCALE GENOMIC DNA]</scope>
    <source>
        <strain evidence="4 5">DSM 28715</strain>
    </source>
</reference>
<dbReference type="SMART" id="SM00342">
    <property type="entry name" value="HTH_ARAC"/>
    <property type="match status" value="1"/>
</dbReference>
<dbReference type="Gene3D" id="1.10.10.60">
    <property type="entry name" value="Homeodomain-like"/>
    <property type="match status" value="1"/>
</dbReference>
<dbReference type="GO" id="GO:0043565">
    <property type="term" value="F:sequence-specific DNA binding"/>
    <property type="evidence" value="ECO:0007669"/>
    <property type="project" value="InterPro"/>
</dbReference>
<evidence type="ECO:0000256" key="2">
    <source>
        <dbReference type="ARBA" id="ARBA00023163"/>
    </source>
</evidence>
<keyword evidence="2" id="KW-0804">Transcription</keyword>
<dbReference type="PROSITE" id="PS01124">
    <property type="entry name" value="HTH_ARAC_FAMILY_2"/>
    <property type="match status" value="1"/>
</dbReference>
<dbReference type="SUPFAM" id="SSF52317">
    <property type="entry name" value="Class I glutamine amidotransferase-like"/>
    <property type="match status" value="1"/>
</dbReference>
<organism evidence="4 5">
    <name type="scientific">Cognatiyoonia sediminum</name>
    <dbReference type="NCBI Taxonomy" id="1508389"/>
    <lineage>
        <taxon>Bacteria</taxon>
        <taxon>Pseudomonadati</taxon>
        <taxon>Pseudomonadota</taxon>
        <taxon>Alphaproteobacteria</taxon>
        <taxon>Rhodobacterales</taxon>
        <taxon>Paracoccaceae</taxon>
        <taxon>Cognatiyoonia</taxon>
    </lineage>
</organism>
<accession>A0A1M5L7Y9</accession>
<dbReference type="Proteomes" id="UP000184074">
    <property type="component" value="Unassembled WGS sequence"/>
</dbReference>
<dbReference type="Gene3D" id="3.40.50.880">
    <property type="match status" value="1"/>
</dbReference>
<keyword evidence="1" id="KW-0805">Transcription regulation</keyword>
<dbReference type="InterPro" id="IPR018060">
    <property type="entry name" value="HTH_AraC"/>
</dbReference>